<dbReference type="EMBL" id="BQFW01000014">
    <property type="protein sequence ID" value="GJJ78178.1"/>
    <property type="molecule type" value="Genomic_DNA"/>
</dbReference>
<evidence type="ECO:0000313" key="3">
    <source>
        <dbReference type="EMBL" id="GJJ78178.1"/>
    </source>
</evidence>
<dbReference type="EMBL" id="BQFW01000008">
    <property type="protein sequence ID" value="GJJ74033.1"/>
    <property type="molecule type" value="Genomic_DNA"/>
</dbReference>
<name>A0A9P3LXF9_9FUNG</name>
<protein>
    <submittedName>
        <fullName evidence="2">Uncharacterized protein</fullName>
    </submittedName>
</protein>
<keyword evidence="4" id="KW-1185">Reference proteome</keyword>
<comment type="caution">
    <text evidence="2">The sequence shown here is derived from an EMBL/GenBank/DDBJ whole genome shotgun (WGS) entry which is preliminary data.</text>
</comment>
<reference evidence="2" key="1">
    <citation type="submission" date="2021-11" db="EMBL/GenBank/DDBJ databases">
        <authorList>
            <person name="Herlambang A."/>
            <person name="Guo Y."/>
            <person name="Takashima Y."/>
            <person name="Nishizawa T."/>
        </authorList>
    </citation>
    <scope>NUCLEOTIDE SEQUENCE</scope>
    <source>
        <strain evidence="2">E1425</strain>
    </source>
</reference>
<reference evidence="2" key="2">
    <citation type="journal article" date="2022" name="Microbiol. Resour. Announc.">
        <title>Whole-Genome Sequence of Entomortierella parvispora E1425, a Mucoromycotan Fungus Associated with Burkholderiaceae-Related Endosymbiotic Bacteria.</title>
        <authorList>
            <person name="Herlambang A."/>
            <person name="Guo Y."/>
            <person name="Takashima Y."/>
            <person name="Narisawa K."/>
            <person name="Ohta H."/>
            <person name="Nishizawa T."/>
        </authorList>
    </citation>
    <scope>NUCLEOTIDE SEQUENCE</scope>
    <source>
        <strain evidence="2">E1425</strain>
    </source>
</reference>
<sequence length="184" mass="21142">MPKHQLSQQDQEPPQEPKQQQQQQQRTRKRQKREPPTTGQQPCSQQVDSSQRESNDSLDASELAASRQHDNTQGISSSTSIVAQFHADKKARQAHELDLRQKELACMQLVREQRRESIKTSTRALYDRYQAVFSKWCTEAGYSDANVIEEKVLRYWTCLTASKEDPSKGIIILPTGMRGKRKSN</sequence>
<organism evidence="2 4">
    <name type="scientific">Entomortierella parvispora</name>
    <dbReference type="NCBI Taxonomy" id="205924"/>
    <lineage>
        <taxon>Eukaryota</taxon>
        <taxon>Fungi</taxon>
        <taxon>Fungi incertae sedis</taxon>
        <taxon>Mucoromycota</taxon>
        <taxon>Mortierellomycotina</taxon>
        <taxon>Mortierellomycetes</taxon>
        <taxon>Mortierellales</taxon>
        <taxon>Mortierellaceae</taxon>
        <taxon>Entomortierella</taxon>
    </lineage>
</organism>
<dbReference type="Proteomes" id="UP000827284">
    <property type="component" value="Unassembled WGS sequence"/>
</dbReference>
<evidence type="ECO:0000256" key="1">
    <source>
        <dbReference type="SAM" id="MobiDB-lite"/>
    </source>
</evidence>
<dbReference type="AlphaFoldDB" id="A0A9P3LXF9"/>
<gene>
    <name evidence="2" type="ORF">EMPS_06391</name>
    <name evidence="3" type="ORF">EMPS_10537</name>
</gene>
<evidence type="ECO:0000313" key="2">
    <source>
        <dbReference type="EMBL" id="GJJ74033.1"/>
    </source>
</evidence>
<proteinExistence type="predicted"/>
<feature type="region of interest" description="Disordered" evidence="1">
    <location>
        <begin position="1"/>
        <end position="76"/>
    </location>
</feature>
<feature type="compositionally biased region" description="Low complexity" evidence="1">
    <location>
        <begin position="8"/>
        <end position="25"/>
    </location>
</feature>
<accession>A0A9P3LXF9</accession>
<evidence type="ECO:0000313" key="4">
    <source>
        <dbReference type="Proteomes" id="UP000827284"/>
    </source>
</evidence>
<dbReference type="OrthoDB" id="2471989at2759"/>
<feature type="compositionally biased region" description="Polar residues" evidence="1">
    <location>
        <begin position="39"/>
        <end position="49"/>
    </location>
</feature>